<dbReference type="EMBL" id="BDQI01000032">
    <property type="protein sequence ID" value="GAX57093.1"/>
    <property type="molecule type" value="Genomic_DNA"/>
</dbReference>
<dbReference type="Gene3D" id="3.40.50.150">
    <property type="entry name" value="Vaccinia Virus protein VP39"/>
    <property type="match status" value="1"/>
</dbReference>
<dbReference type="CDD" id="cd02440">
    <property type="entry name" value="AdoMet_MTases"/>
    <property type="match status" value="1"/>
</dbReference>
<evidence type="ECO:0000256" key="3">
    <source>
        <dbReference type="ARBA" id="ARBA00022679"/>
    </source>
</evidence>
<dbReference type="GO" id="GO:0008757">
    <property type="term" value="F:S-adenosylmethionine-dependent methyltransferase activity"/>
    <property type="evidence" value="ECO:0007669"/>
    <property type="project" value="InterPro"/>
</dbReference>
<keyword evidence="6" id="KW-1185">Reference proteome</keyword>
<dbReference type="PANTHER" id="PTHR44942:SF4">
    <property type="entry name" value="METHYLTRANSFERASE TYPE 11 DOMAIN-CONTAINING PROTEIN"/>
    <property type="match status" value="1"/>
</dbReference>
<accession>A0A250VSA1</accession>
<dbReference type="InterPro" id="IPR051052">
    <property type="entry name" value="Diverse_substrate_MTase"/>
</dbReference>
<name>A0A250VSA1_STROL</name>
<dbReference type="InterPro" id="IPR013216">
    <property type="entry name" value="Methyltransf_11"/>
</dbReference>
<organism evidence="5 6">
    <name type="scientific">Streptomyces olivochromogenes</name>
    <dbReference type="NCBI Taxonomy" id="1963"/>
    <lineage>
        <taxon>Bacteria</taxon>
        <taxon>Bacillati</taxon>
        <taxon>Actinomycetota</taxon>
        <taxon>Actinomycetes</taxon>
        <taxon>Kitasatosporales</taxon>
        <taxon>Streptomycetaceae</taxon>
        <taxon>Streptomyces</taxon>
    </lineage>
</organism>
<dbReference type="RefSeq" id="WP_067380307.1">
    <property type="nucleotide sequence ID" value="NZ_BDQI01000032.1"/>
</dbReference>
<dbReference type="PANTHER" id="PTHR44942">
    <property type="entry name" value="METHYLTRANSF_11 DOMAIN-CONTAINING PROTEIN"/>
    <property type="match status" value="1"/>
</dbReference>
<comment type="caution">
    <text evidence="5">The sequence shown here is derived from an EMBL/GenBank/DDBJ whole genome shotgun (WGS) entry which is preliminary data.</text>
</comment>
<gene>
    <name evidence="5" type="ORF">SO3561_08663</name>
</gene>
<dbReference type="GO" id="GO:0032259">
    <property type="term" value="P:methylation"/>
    <property type="evidence" value="ECO:0007669"/>
    <property type="project" value="UniProtKB-KW"/>
</dbReference>
<evidence type="ECO:0000259" key="4">
    <source>
        <dbReference type="Pfam" id="PF08241"/>
    </source>
</evidence>
<reference evidence="6" key="1">
    <citation type="submission" date="2017-05" db="EMBL/GenBank/DDBJ databases">
        <title>Streptomyces olivochromogenes NBRC 3561 whole genome shotgun sequence.</title>
        <authorList>
            <person name="Dohra H."/>
            <person name="Kodani S."/>
        </authorList>
    </citation>
    <scope>NUCLEOTIDE SEQUENCE [LARGE SCALE GENOMIC DNA]</scope>
    <source>
        <strain evidence="6">NBRC 3561</strain>
    </source>
</reference>
<dbReference type="SUPFAM" id="SSF53335">
    <property type="entry name" value="S-adenosyl-L-methionine-dependent methyltransferases"/>
    <property type="match status" value="1"/>
</dbReference>
<dbReference type="Pfam" id="PF08241">
    <property type="entry name" value="Methyltransf_11"/>
    <property type="match status" value="1"/>
</dbReference>
<sequence>MTDQAVWAPTSFGARAHDYDRLRPGYPLEALTGALAALDAGPPGTALDIGCGTGKLAAALTTLGHEVTGVEPDARMAEVASAGGLAVEVGAFETWEPGGRRFDLVACGQAWHWLRPGQRTQKAARCLEAKGRILLAWNFGSYVLRDAPRLNDVYASVLPGGLPAGPGGRVSLSESDLDGYAEELRAHGFRHVTQTAVPWQTRLTSRQFCELLATESRHLALPEALRRRLLGEVAAFLDAEEGGRIGVDYTCLVVGASAAG</sequence>
<dbReference type="AlphaFoldDB" id="A0A250VSA1"/>
<keyword evidence="3 5" id="KW-0808">Transferase</keyword>
<evidence type="ECO:0000313" key="6">
    <source>
        <dbReference type="Proteomes" id="UP000217446"/>
    </source>
</evidence>
<protein>
    <submittedName>
        <fullName evidence="5">Methyltransferase type 11</fullName>
    </submittedName>
</protein>
<comment type="similarity">
    <text evidence="1">Belongs to the methyltransferase superfamily.</text>
</comment>
<evidence type="ECO:0000256" key="1">
    <source>
        <dbReference type="ARBA" id="ARBA00008361"/>
    </source>
</evidence>
<dbReference type="STRING" id="1963.AQJ27_40090"/>
<dbReference type="InterPro" id="IPR029063">
    <property type="entry name" value="SAM-dependent_MTases_sf"/>
</dbReference>
<evidence type="ECO:0000256" key="2">
    <source>
        <dbReference type="ARBA" id="ARBA00022603"/>
    </source>
</evidence>
<dbReference type="Proteomes" id="UP000217446">
    <property type="component" value="Unassembled WGS sequence"/>
</dbReference>
<feature type="domain" description="Methyltransferase type 11" evidence="4">
    <location>
        <begin position="47"/>
        <end position="134"/>
    </location>
</feature>
<evidence type="ECO:0000313" key="5">
    <source>
        <dbReference type="EMBL" id="GAX57093.1"/>
    </source>
</evidence>
<proteinExistence type="inferred from homology"/>
<keyword evidence="2 5" id="KW-0489">Methyltransferase</keyword>